<dbReference type="AlphaFoldDB" id="A0AAI9TRE3"/>
<dbReference type="EMBL" id="LACB01000020">
    <property type="protein sequence ID" value="KAJ9492008.1"/>
    <property type="molecule type" value="Genomic_DNA"/>
</dbReference>
<proteinExistence type="predicted"/>
<accession>A0AAI9TRE3</accession>
<gene>
    <name evidence="1" type="ORF">VN97_g1258</name>
</gene>
<sequence length="96" mass="11006">MHQETDYNSRVQHIWRMYGSRGPRSSFPNMERLPSEQLSQQLTPIKCTTLGPSKCSIRPFRLHSAPSTLSSSLKLLDNCIRLSQLESRLSYVPSQL</sequence>
<dbReference type="Proteomes" id="UP001227192">
    <property type="component" value="Unassembled WGS sequence"/>
</dbReference>
<reference evidence="1" key="2">
    <citation type="journal article" date="2016" name="Fungal Biol.">
        <title>Ochratoxin A production by Penicillium thymicola.</title>
        <authorList>
            <person name="Nguyen H.D.T."/>
            <person name="McMullin D.R."/>
            <person name="Ponomareva E."/>
            <person name="Riley R."/>
            <person name="Pomraning K.R."/>
            <person name="Baker S.E."/>
            <person name="Seifert K.A."/>
        </authorList>
    </citation>
    <scope>NUCLEOTIDE SEQUENCE</scope>
    <source>
        <strain evidence="1">DAOM 180753</strain>
    </source>
</reference>
<evidence type="ECO:0000313" key="1">
    <source>
        <dbReference type="EMBL" id="KAJ9492008.1"/>
    </source>
</evidence>
<name>A0AAI9TRE3_PENTH</name>
<keyword evidence="2" id="KW-1185">Reference proteome</keyword>
<reference evidence="1" key="1">
    <citation type="submission" date="2015-06" db="EMBL/GenBank/DDBJ databases">
        <authorList>
            <person name="Nguyen H."/>
        </authorList>
    </citation>
    <scope>NUCLEOTIDE SEQUENCE</scope>
    <source>
        <strain evidence="1">DAOM 180753</strain>
    </source>
</reference>
<protein>
    <submittedName>
        <fullName evidence="1">Uncharacterized protein</fullName>
    </submittedName>
</protein>
<comment type="caution">
    <text evidence="1">The sequence shown here is derived from an EMBL/GenBank/DDBJ whole genome shotgun (WGS) entry which is preliminary data.</text>
</comment>
<evidence type="ECO:0000313" key="2">
    <source>
        <dbReference type="Proteomes" id="UP001227192"/>
    </source>
</evidence>
<organism evidence="1 2">
    <name type="scientific">Penicillium thymicola</name>
    <dbReference type="NCBI Taxonomy" id="293382"/>
    <lineage>
        <taxon>Eukaryota</taxon>
        <taxon>Fungi</taxon>
        <taxon>Dikarya</taxon>
        <taxon>Ascomycota</taxon>
        <taxon>Pezizomycotina</taxon>
        <taxon>Eurotiomycetes</taxon>
        <taxon>Eurotiomycetidae</taxon>
        <taxon>Eurotiales</taxon>
        <taxon>Aspergillaceae</taxon>
        <taxon>Penicillium</taxon>
    </lineage>
</organism>